<protein>
    <recommendedName>
        <fullName evidence="5">DUF4162 domain-containing protein</fullName>
    </recommendedName>
</protein>
<dbReference type="Proteomes" id="UP000831796">
    <property type="component" value="Chromosome"/>
</dbReference>
<dbReference type="PANTHER" id="PTHR43335">
    <property type="entry name" value="ABC TRANSPORTER, ATP-BINDING PROTEIN"/>
    <property type="match status" value="1"/>
</dbReference>
<evidence type="ECO:0008006" key="5">
    <source>
        <dbReference type="Google" id="ProtNLM"/>
    </source>
</evidence>
<name>A0A8T9Q6M8_9BACT</name>
<proteinExistence type="inferred from homology"/>
<dbReference type="Gene3D" id="3.40.50.300">
    <property type="entry name" value="P-loop containing nucleotide triphosphate hydrolases"/>
    <property type="match status" value="1"/>
</dbReference>
<dbReference type="EMBL" id="CP095046">
    <property type="protein sequence ID" value="UOQ70703.1"/>
    <property type="molecule type" value="Genomic_DNA"/>
</dbReference>
<dbReference type="InterPro" id="IPR027417">
    <property type="entry name" value="P-loop_NTPase"/>
</dbReference>
<reference evidence="3" key="1">
    <citation type="submission" date="2022-04" db="EMBL/GenBank/DDBJ databases">
        <title>Hymenobacter sp. isolated from the air.</title>
        <authorList>
            <person name="Won M."/>
            <person name="Lee C.-M."/>
            <person name="Woen H.-Y."/>
            <person name="Kwon S.-W."/>
        </authorList>
    </citation>
    <scope>NUCLEOTIDE SEQUENCE</scope>
    <source>
        <strain evidence="3">5116S-3</strain>
    </source>
</reference>
<evidence type="ECO:0000313" key="3">
    <source>
        <dbReference type="EMBL" id="UOQ70703.1"/>
    </source>
</evidence>
<gene>
    <name evidence="3" type="ORF">MUN79_18645</name>
</gene>
<comment type="similarity">
    <text evidence="1">Belongs to the ABC transporter superfamily.</text>
</comment>
<keyword evidence="4" id="KW-1185">Reference proteome</keyword>
<dbReference type="RefSeq" id="WP_244674121.1">
    <property type="nucleotide sequence ID" value="NZ_CP095046.1"/>
</dbReference>
<evidence type="ECO:0000313" key="4">
    <source>
        <dbReference type="Proteomes" id="UP000831796"/>
    </source>
</evidence>
<dbReference type="AlphaFoldDB" id="A0A8T9Q6M8"/>
<dbReference type="SUPFAM" id="SSF52540">
    <property type="entry name" value="P-loop containing nucleoside triphosphate hydrolases"/>
    <property type="match status" value="1"/>
</dbReference>
<evidence type="ECO:0000256" key="2">
    <source>
        <dbReference type="ARBA" id="ARBA00022448"/>
    </source>
</evidence>
<accession>A0A8T9Q6M8</accession>
<evidence type="ECO:0000256" key="1">
    <source>
        <dbReference type="ARBA" id="ARBA00005417"/>
    </source>
</evidence>
<dbReference type="KEGG" id="hcu:MUN79_18645"/>
<sequence length="102" mass="11019">MRELIQRLAAQGKTIIIASHLLDEIEKVCTHVAVLQRGELRTAGPVRDILASSDRVVLRVEADLAPASLLHALGQLPWVSDVRPETGGATAPCWRPAARPPT</sequence>
<keyword evidence="2" id="KW-0813">Transport</keyword>
<organism evidence="3 4">
    <name type="scientific">Hymenobacter cellulosilyticus</name>
    <dbReference type="NCBI Taxonomy" id="2932248"/>
    <lineage>
        <taxon>Bacteria</taxon>
        <taxon>Pseudomonadati</taxon>
        <taxon>Bacteroidota</taxon>
        <taxon>Cytophagia</taxon>
        <taxon>Cytophagales</taxon>
        <taxon>Hymenobacteraceae</taxon>
        <taxon>Hymenobacter</taxon>
    </lineage>
</organism>